<accession>A0A517ZBJ7</accession>
<evidence type="ECO:0000256" key="15">
    <source>
        <dbReference type="ARBA" id="ARBA00022842"/>
    </source>
</evidence>
<evidence type="ECO:0000313" key="20">
    <source>
        <dbReference type="EMBL" id="QDU39810.1"/>
    </source>
</evidence>
<evidence type="ECO:0000256" key="10">
    <source>
        <dbReference type="ARBA" id="ARBA00022722"/>
    </source>
</evidence>
<dbReference type="InterPro" id="IPR003029">
    <property type="entry name" value="S1_domain"/>
</dbReference>
<evidence type="ECO:0000256" key="14">
    <source>
        <dbReference type="ARBA" id="ARBA00022801"/>
    </source>
</evidence>
<keyword evidence="21" id="KW-1185">Reference proteome</keyword>
<feature type="domain" description="S1 motif" evidence="19">
    <location>
        <begin position="69"/>
        <end position="169"/>
    </location>
</feature>
<evidence type="ECO:0000256" key="9">
    <source>
        <dbReference type="ARBA" id="ARBA00022694"/>
    </source>
</evidence>
<dbReference type="InterPro" id="IPR048583">
    <property type="entry name" value="RNase_E_G_thioredoxin-like"/>
</dbReference>
<dbReference type="GO" id="GO:0008033">
    <property type="term" value="P:tRNA processing"/>
    <property type="evidence" value="ECO:0007669"/>
    <property type="project" value="UniProtKB-KW"/>
</dbReference>
<evidence type="ECO:0000256" key="3">
    <source>
        <dbReference type="ARBA" id="ARBA00005663"/>
    </source>
</evidence>
<evidence type="ECO:0000256" key="7">
    <source>
        <dbReference type="ARBA" id="ARBA00022519"/>
    </source>
</evidence>
<keyword evidence="13" id="KW-0255">Endonuclease</keyword>
<keyword evidence="14 20" id="KW-0378">Hydrolase</keyword>
<dbReference type="GO" id="GO:0004540">
    <property type="term" value="F:RNA nuclease activity"/>
    <property type="evidence" value="ECO:0007669"/>
    <property type="project" value="InterPro"/>
</dbReference>
<dbReference type="GO" id="GO:0006364">
    <property type="term" value="P:rRNA processing"/>
    <property type="evidence" value="ECO:0007669"/>
    <property type="project" value="UniProtKB-KW"/>
</dbReference>
<keyword evidence="6" id="KW-0963">Cytoplasm</keyword>
<dbReference type="PANTHER" id="PTHR30001:SF1">
    <property type="entry name" value="RIBONUCLEASE E_G-LIKE PROTEIN, CHLOROPLASTIC"/>
    <property type="match status" value="1"/>
</dbReference>
<dbReference type="GO" id="GO:0016787">
    <property type="term" value="F:hydrolase activity"/>
    <property type="evidence" value="ECO:0007669"/>
    <property type="project" value="UniProtKB-KW"/>
</dbReference>
<dbReference type="SMART" id="SM00316">
    <property type="entry name" value="S1"/>
    <property type="match status" value="1"/>
</dbReference>
<sequence length="556" mass="63572">MCPPVGSHIRPTPAGSRDALFVATDEGVSMKKEMLINVLQPEESRIAIVEDGTLEELYVERNSLENLVGNIYKGRVVNIEPSIQAVFVDFGVGRNGFLHVSDVEYQYYKHLLEEEPKSSNGRRGRPPRLNERNARNKPPIQEIFQRGSEVLVQVIKEGIGTKGPTLSTYISIPGRYLVLMPGLQRVGVSRKINDEQTRRQLRQILRELDPPDGLGFIIRTAGVDRSQKDLQRDMNYLLRLWKTIVRRISKQPSPVDIYEESDMITRTIRDIYTGDIESIWIDEPEAFERAREFMKVVLPRHVDRVQLYTGKEPIFHTYQIEAEIDRIQNRHVPIDGGGSIVIDQTEALVAIDVNSGSFRADDNAEETAYQVNLKAAEAIARQIRLRDLGGVIVNDFIDMREERHRRGVERKLREAVRRDRARTKVLRISPFGLIEMTRQRIRPSLRRSVYEDCPCCTGIGQVKTAESVAIEVMRTLMKSASHPDVRQINTEVNQRVADYLINRKRREITRLEEEYSVSVSIRTGINVGPEHIHTTCLNETGQEVAMLPTGDSYSRR</sequence>
<dbReference type="EMBL" id="CP036275">
    <property type="protein sequence ID" value="QDU39810.1"/>
    <property type="molecule type" value="Genomic_DNA"/>
</dbReference>
<gene>
    <name evidence="20" type="primary">rne</name>
    <name evidence="20" type="ORF">Mal4_41580</name>
</gene>
<evidence type="ECO:0000256" key="11">
    <source>
        <dbReference type="ARBA" id="ARBA00022723"/>
    </source>
</evidence>
<dbReference type="GO" id="GO:0019843">
    <property type="term" value="F:rRNA binding"/>
    <property type="evidence" value="ECO:0007669"/>
    <property type="project" value="UniProtKB-KW"/>
</dbReference>
<evidence type="ECO:0000256" key="1">
    <source>
        <dbReference type="ARBA" id="ARBA00001946"/>
    </source>
</evidence>
<protein>
    <recommendedName>
        <fullName evidence="4">Ribonuclease G</fullName>
    </recommendedName>
</protein>
<evidence type="ECO:0000256" key="16">
    <source>
        <dbReference type="ARBA" id="ARBA00022884"/>
    </source>
</evidence>
<keyword evidence="9" id="KW-0819">tRNA processing</keyword>
<keyword evidence="8" id="KW-0698">rRNA processing</keyword>
<evidence type="ECO:0000313" key="21">
    <source>
        <dbReference type="Proteomes" id="UP000320496"/>
    </source>
</evidence>
<dbReference type="PROSITE" id="PS50126">
    <property type="entry name" value="S1"/>
    <property type="match status" value="1"/>
</dbReference>
<reference evidence="20 21" key="1">
    <citation type="submission" date="2019-02" db="EMBL/GenBank/DDBJ databases">
        <title>Deep-cultivation of Planctomycetes and their phenomic and genomic characterization uncovers novel biology.</title>
        <authorList>
            <person name="Wiegand S."/>
            <person name="Jogler M."/>
            <person name="Boedeker C."/>
            <person name="Pinto D."/>
            <person name="Vollmers J."/>
            <person name="Rivas-Marin E."/>
            <person name="Kohn T."/>
            <person name="Peeters S.H."/>
            <person name="Heuer A."/>
            <person name="Rast P."/>
            <person name="Oberbeckmann S."/>
            <person name="Bunk B."/>
            <person name="Jeske O."/>
            <person name="Meyerdierks A."/>
            <person name="Storesund J.E."/>
            <person name="Kallscheuer N."/>
            <person name="Luecker S."/>
            <person name="Lage O.M."/>
            <person name="Pohl T."/>
            <person name="Merkel B.J."/>
            <person name="Hornburger P."/>
            <person name="Mueller R.-W."/>
            <person name="Bruemmer F."/>
            <person name="Labrenz M."/>
            <person name="Spormann A.M."/>
            <person name="Op den Camp H."/>
            <person name="Overmann J."/>
            <person name="Amann R."/>
            <person name="Jetten M.S.M."/>
            <person name="Mascher T."/>
            <person name="Medema M.H."/>
            <person name="Devos D.P."/>
            <person name="Kaster A.-K."/>
            <person name="Ovreas L."/>
            <person name="Rohde M."/>
            <person name="Galperin M.Y."/>
            <person name="Jogler C."/>
        </authorList>
    </citation>
    <scope>NUCLEOTIDE SEQUENCE [LARGE SCALE GENOMIC DNA]</scope>
    <source>
        <strain evidence="20 21">Mal4</strain>
    </source>
</reference>
<dbReference type="InterPro" id="IPR012340">
    <property type="entry name" value="NA-bd_OB-fold"/>
</dbReference>
<dbReference type="GO" id="GO:0005737">
    <property type="term" value="C:cytoplasm"/>
    <property type="evidence" value="ECO:0007669"/>
    <property type="project" value="UniProtKB-SubCell"/>
</dbReference>
<feature type="region of interest" description="Disordered" evidence="18">
    <location>
        <begin position="115"/>
        <end position="138"/>
    </location>
</feature>
<evidence type="ECO:0000256" key="13">
    <source>
        <dbReference type="ARBA" id="ARBA00022759"/>
    </source>
</evidence>
<dbReference type="InterPro" id="IPR004659">
    <property type="entry name" value="RNase_E/G"/>
</dbReference>
<dbReference type="CDD" id="cd04453">
    <property type="entry name" value="S1_RNase_E"/>
    <property type="match status" value="1"/>
</dbReference>
<keyword evidence="11" id="KW-0479">Metal-binding</keyword>
<dbReference type="Pfam" id="PF20833">
    <property type="entry name" value="RNase_E_G_Thio"/>
    <property type="match status" value="1"/>
</dbReference>
<dbReference type="NCBIfam" id="TIGR00757">
    <property type="entry name" value="RNaseEG"/>
    <property type="match status" value="1"/>
</dbReference>
<evidence type="ECO:0000259" key="19">
    <source>
        <dbReference type="PROSITE" id="PS50126"/>
    </source>
</evidence>
<evidence type="ECO:0000256" key="18">
    <source>
        <dbReference type="SAM" id="MobiDB-lite"/>
    </source>
</evidence>
<evidence type="ECO:0000256" key="4">
    <source>
        <dbReference type="ARBA" id="ARBA00017719"/>
    </source>
</evidence>
<evidence type="ECO:0000256" key="5">
    <source>
        <dbReference type="ARBA" id="ARBA00022475"/>
    </source>
</evidence>
<evidence type="ECO:0000256" key="6">
    <source>
        <dbReference type="ARBA" id="ARBA00022490"/>
    </source>
</evidence>
<evidence type="ECO:0000256" key="8">
    <source>
        <dbReference type="ARBA" id="ARBA00022552"/>
    </source>
</evidence>
<keyword evidence="16" id="KW-0694">RNA-binding</keyword>
<proteinExistence type="inferred from homology"/>
<name>A0A517ZBJ7_9PLAN</name>
<dbReference type="Gene3D" id="3.40.1260.20">
    <property type="entry name" value="Ribonuclease E, catalytic domain"/>
    <property type="match status" value="1"/>
</dbReference>
<organism evidence="20 21">
    <name type="scientific">Maioricimonas rarisocia</name>
    <dbReference type="NCBI Taxonomy" id="2528026"/>
    <lineage>
        <taxon>Bacteria</taxon>
        <taxon>Pseudomonadati</taxon>
        <taxon>Planctomycetota</taxon>
        <taxon>Planctomycetia</taxon>
        <taxon>Planctomycetales</taxon>
        <taxon>Planctomycetaceae</taxon>
        <taxon>Maioricimonas</taxon>
    </lineage>
</organism>
<dbReference type="SUPFAM" id="SSF50249">
    <property type="entry name" value="Nucleic acid-binding proteins"/>
    <property type="match status" value="1"/>
</dbReference>
<keyword evidence="7" id="KW-0997">Cell inner membrane</keyword>
<keyword evidence="17" id="KW-0472">Membrane</keyword>
<evidence type="ECO:0000256" key="12">
    <source>
        <dbReference type="ARBA" id="ARBA00022730"/>
    </source>
</evidence>
<dbReference type="InterPro" id="IPR019307">
    <property type="entry name" value="RNA-bd_AU-1/RNase_E/G"/>
</dbReference>
<dbReference type="GO" id="GO:0046872">
    <property type="term" value="F:metal ion binding"/>
    <property type="evidence" value="ECO:0007669"/>
    <property type="project" value="UniProtKB-KW"/>
</dbReference>
<evidence type="ECO:0000256" key="2">
    <source>
        <dbReference type="ARBA" id="ARBA00004496"/>
    </source>
</evidence>
<dbReference type="KEGG" id="mri:Mal4_41580"/>
<evidence type="ECO:0000256" key="17">
    <source>
        <dbReference type="ARBA" id="ARBA00023136"/>
    </source>
</evidence>
<comment type="cofactor">
    <cofactor evidence="1">
        <name>Mg(2+)</name>
        <dbReference type="ChEBI" id="CHEBI:18420"/>
    </cofactor>
</comment>
<comment type="similarity">
    <text evidence="3">Belongs to the RNase E/G family. RNase G subfamily.</text>
</comment>
<keyword evidence="10" id="KW-0540">Nuclease</keyword>
<dbReference type="Proteomes" id="UP000320496">
    <property type="component" value="Chromosome"/>
</dbReference>
<comment type="subcellular location">
    <subcellularLocation>
        <location evidence="2">Cytoplasm</location>
    </subcellularLocation>
</comment>
<dbReference type="AlphaFoldDB" id="A0A517ZBJ7"/>
<dbReference type="Pfam" id="PF10150">
    <property type="entry name" value="RNase_E_G"/>
    <property type="match status" value="1"/>
</dbReference>
<dbReference type="GO" id="GO:0004519">
    <property type="term" value="F:endonuclease activity"/>
    <property type="evidence" value="ECO:0007669"/>
    <property type="project" value="UniProtKB-KW"/>
</dbReference>
<keyword evidence="12" id="KW-0699">rRNA-binding</keyword>
<dbReference type="Gene3D" id="2.40.50.140">
    <property type="entry name" value="Nucleic acid-binding proteins"/>
    <property type="match status" value="1"/>
</dbReference>
<keyword evidence="15" id="KW-0460">Magnesium</keyword>
<dbReference type="PANTHER" id="PTHR30001">
    <property type="entry name" value="RIBONUCLEASE"/>
    <property type="match status" value="1"/>
</dbReference>
<keyword evidence="5" id="KW-1003">Cell membrane</keyword>